<dbReference type="InterPro" id="IPR044823">
    <property type="entry name" value="ASIL1/2-like"/>
</dbReference>
<feature type="domain" description="Myb/SANT-like DNA-binding" evidence="8">
    <location>
        <begin position="21"/>
        <end position="115"/>
    </location>
</feature>
<dbReference type="AlphaFoldDB" id="A0A8J5IJJ8"/>
<reference evidence="9 10" key="1">
    <citation type="submission" date="2020-08" db="EMBL/GenBank/DDBJ databases">
        <title>Plant Genome Project.</title>
        <authorList>
            <person name="Zhang R.-G."/>
        </authorList>
    </citation>
    <scope>NUCLEOTIDE SEQUENCE [LARGE SCALE GENOMIC DNA]</scope>
    <source>
        <tissue evidence="9">Rhizome</tissue>
    </source>
</reference>
<comment type="subcellular location">
    <subcellularLocation>
        <location evidence="1">Nucleus</location>
    </subcellularLocation>
</comment>
<dbReference type="GO" id="GO:0005634">
    <property type="term" value="C:nucleus"/>
    <property type="evidence" value="ECO:0007669"/>
    <property type="project" value="UniProtKB-SubCell"/>
</dbReference>
<evidence type="ECO:0000313" key="10">
    <source>
        <dbReference type="Proteomes" id="UP000734854"/>
    </source>
</evidence>
<evidence type="ECO:0000256" key="6">
    <source>
        <dbReference type="ARBA" id="ARBA00023242"/>
    </source>
</evidence>
<keyword evidence="5" id="KW-0804">Transcription</keyword>
<evidence type="ECO:0000313" key="9">
    <source>
        <dbReference type="EMBL" id="KAG6535403.1"/>
    </source>
</evidence>
<dbReference type="PANTHER" id="PTHR31307">
    <property type="entry name" value="TRIHELIX TRANSCRIPTION FACTOR ASIL2"/>
    <property type="match status" value="1"/>
</dbReference>
<evidence type="ECO:0000256" key="5">
    <source>
        <dbReference type="ARBA" id="ARBA00023163"/>
    </source>
</evidence>
<dbReference type="OrthoDB" id="2019351at2759"/>
<dbReference type="GO" id="GO:0000976">
    <property type="term" value="F:transcription cis-regulatory region binding"/>
    <property type="evidence" value="ECO:0007669"/>
    <property type="project" value="TreeGrafter"/>
</dbReference>
<keyword evidence="3" id="KW-0175">Coiled coil</keyword>
<gene>
    <name evidence="9" type="ORF">ZIOFF_000375</name>
</gene>
<dbReference type="InterPro" id="IPR044822">
    <property type="entry name" value="Myb_DNA-bind_4"/>
</dbReference>
<keyword evidence="10" id="KW-1185">Reference proteome</keyword>
<comment type="caution">
    <text evidence="9">The sequence shown here is derived from an EMBL/GenBank/DDBJ whole genome shotgun (WGS) entry which is preliminary data.</text>
</comment>
<evidence type="ECO:0000256" key="1">
    <source>
        <dbReference type="ARBA" id="ARBA00004123"/>
    </source>
</evidence>
<dbReference type="Proteomes" id="UP000734854">
    <property type="component" value="Unassembled WGS sequence"/>
</dbReference>
<accession>A0A8J5IJJ8</accession>
<feature type="compositionally biased region" description="Acidic residues" evidence="7">
    <location>
        <begin position="189"/>
        <end position="204"/>
    </location>
</feature>
<keyword evidence="6" id="KW-0539">Nucleus</keyword>
<evidence type="ECO:0000256" key="7">
    <source>
        <dbReference type="SAM" id="MobiDB-lite"/>
    </source>
</evidence>
<dbReference type="Pfam" id="PF13837">
    <property type="entry name" value="Myb_DNA-bind_4"/>
    <property type="match status" value="1"/>
</dbReference>
<keyword evidence="2" id="KW-0805">Transcription regulation</keyword>
<protein>
    <recommendedName>
        <fullName evidence="8">Myb/SANT-like DNA-binding domain-containing protein</fullName>
    </recommendedName>
</protein>
<dbReference type="FunFam" id="1.10.10.60:FF:000104">
    <property type="entry name" value="trihelix transcription factor ASIL2"/>
    <property type="match status" value="1"/>
</dbReference>
<evidence type="ECO:0000256" key="4">
    <source>
        <dbReference type="ARBA" id="ARBA00023125"/>
    </source>
</evidence>
<evidence type="ECO:0000259" key="8">
    <source>
        <dbReference type="Pfam" id="PF13837"/>
    </source>
</evidence>
<dbReference type="PANTHER" id="PTHR31307:SF16">
    <property type="entry name" value="OS05G0560600 PROTEIN"/>
    <property type="match status" value="1"/>
</dbReference>
<proteinExistence type="predicted"/>
<feature type="region of interest" description="Disordered" evidence="7">
    <location>
        <begin position="189"/>
        <end position="216"/>
    </location>
</feature>
<sequence length="287" mass="32529">MERKEGGPYRPPNPALPYREDCWSEGETSALVDAWGDRYLDLNRGNLRQKHWQEVADAVNSRRGAAGRRPPRTDVQCKNRIDTLKKKYKIEKGRIASGSVAAVSQWPFFSRLDTLIGSSVAAVPTAHSVKKRALSPPLALALPYHRKGAPLPVATSLLPFDWKEKRPTAAALAVDDSIFWRAAAAAAAAEEDDEEEEEEAEEDVGSPSGSSERRCKRALEREGNEIRELARAIERFSDIYENVEVAKQQQMMEMEKQRMEFDKELEFQRMQMFVDLQVQLAKIKRTK</sequence>
<name>A0A8J5IJJ8_ZINOF</name>
<dbReference type="EMBL" id="JACMSC010000001">
    <property type="protein sequence ID" value="KAG6535403.1"/>
    <property type="molecule type" value="Genomic_DNA"/>
</dbReference>
<organism evidence="9 10">
    <name type="scientific">Zingiber officinale</name>
    <name type="common">Ginger</name>
    <name type="synonym">Amomum zingiber</name>
    <dbReference type="NCBI Taxonomy" id="94328"/>
    <lineage>
        <taxon>Eukaryota</taxon>
        <taxon>Viridiplantae</taxon>
        <taxon>Streptophyta</taxon>
        <taxon>Embryophyta</taxon>
        <taxon>Tracheophyta</taxon>
        <taxon>Spermatophyta</taxon>
        <taxon>Magnoliopsida</taxon>
        <taxon>Liliopsida</taxon>
        <taxon>Zingiberales</taxon>
        <taxon>Zingiberaceae</taxon>
        <taxon>Zingiber</taxon>
    </lineage>
</organism>
<keyword evidence="4" id="KW-0238">DNA-binding</keyword>
<evidence type="ECO:0000256" key="3">
    <source>
        <dbReference type="ARBA" id="ARBA00023054"/>
    </source>
</evidence>
<evidence type="ECO:0000256" key="2">
    <source>
        <dbReference type="ARBA" id="ARBA00023015"/>
    </source>
</evidence>